<gene>
    <name evidence="4 5" type="primary">LOC108712964</name>
</gene>
<dbReference type="Pfam" id="PF01352">
    <property type="entry name" value="KRAB"/>
    <property type="match status" value="1"/>
</dbReference>
<dbReference type="AlphaFoldDB" id="A0A8J1MR33"/>
<dbReference type="OrthoDB" id="8939517at2759"/>
<feature type="domain" description="KRAB" evidence="2">
    <location>
        <begin position="69"/>
        <end position="89"/>
    </location>
</feature>
<name>A0A8J1MR33_XENLA</name>
<dbReference type="KEGG" id="xla:108712964"/>
<organism evidence="3 5">
    <name type="scientific">Xenopus laevis</name>
    <name type="common">African clawed frog</name>
    <dbReference type="NCBI Taxonomy" id="8355"/>
    <lineage>
        <taxon>Eukaryota</taxon>
        <taxon>Metazoa</taxon>
        <taxon>Chordata</taxon>
        <taxon>Craniata</taxon>
        <taxon>Vertebrata</taxon>
        <taxon>Euteleostomi</taxon>
        <taxon>Amphibia</taxon>
        <taxon>Batrachia</taxon>
        <taxon>Anura</taxon>
        <taxon>Pipoidea</taxon>
        <taxon>Pipidae</taxon>
        <taxon>Xenopodinae</taxon>
        <taxon>Xenopus</taxon>
        <taxon>Xenopus</taxon>
    </lineage>
</organism>
<evidence type="ECO:0000259" key="2">
    <source>
        <dbReference type="Pfam" id="PF01352"/>
    </source>
</evidence>
<evidence type="ECO:0000313" key="5">
    <source>
        <dbReference type="RefSeq" id="XP_041444269.1"/>
    </source>
</evidence>
<keyword evidence="3" id="KW-1185">Reference proteome</keyword>
<dbReference type="RefSeq" id="XP_018111020.1">
    <property type="nucleotide sequence ID" value="XM_018255531.2"/>
</dbReference>
<protein>
    <submittedName>
        <fullName evidence="4">Uncharacterized protein LOC108712964 isoform X1</fullName>
    </submittedName>
</protein>
<dbReference type="GO" id="GO:0006355">
    <property type="term" value="P:regulation of DNA-templated transcription"/>
    <property type="evidence" value="ECO:0007669"/>
    <property type="project" value="InterPro"/>
</dbReference>
<dbReference type="InterPro" id="IPR036051">
    <property type="entry name" value="KRAB_dom_sf"/>
</dbReference>
<dbReference type="Proteomes" id="UP000186698">
    <property type="component" value="Chromosome 3S"/>
</dbReference>
<accession>A0A8J1MR33</accession>
<evidence type="ECO:0000313" key="4">
    <source>
        <dbReference type="RefSeq" id="XP_018111020.1"/>
    </source>
</evidence>
<feature type="region of interest" description="Disordered" evidence="1">
    <location>
        <begin position="287"/>
        <end position="307"/>
    </location>
</feature>
<evidence type="ECO:0000256" key="1">
    <source>
        <dbReference type="SAM" id="MobiDB-lite"/>
    </source>
</evidence>
<sequence>MWHWLFETNPFLSHRVMLNMDKMKPDKQKNELIVNHVLDIIYMLTGEEYIIEKKNSHPNLNHSRTGEVPVKYDDVAVYFSKDEWEYLEEHKDIYQKLLISDERKCDAFSKFSARNSDNSKTEMSSGLPKFTFLTPHGRAINNKKTRLQLSSSVQFTQLMHSIARLGRRVAKIDRNISHILKEFNTKKTVSATQYHGSESLKEDGVNAPRPIKKENMLLDVHQDLVYQAEQSMSPHSSSEPLAQSQSLSELICRTKQSSYTGSVPANSPMFANHLEISEHLQIHYDSTSNANSNREISQSPPPPLVTSASSVVTAMSSDALDEKPPVLTNLLKNSQCHKTEPTGIHTLNPIEETEPDIHISEVPKSLHKKLLKTSLPKTSSVNMPSVKCPAFIIVSKVSEQNQTNYESLRTPDTVGEPLPDIPLATMTAGLLNNFKMQSRGQPHRFAQLLFQHHVPYSLYKTWTHNTNFDGSRGKHALPKNLKRVILNETSVAYKMTPVVLKKIKDTLNALLRIPRTGGWDSTSDNG</sequence>
<reference evidence="5" key="2">
    <citation type="submission" date="2025-04" db="UniProtKB">
        <authorList>
            <consortium name="RefSeq"/>
        </authorList>
    </citation>
    <scope>IDENTIFICATION</scope>
    <source>
        <strain evidence="3 5">J_2021</strain>
        <tissue evidence="5">Erythrocytes</tissue>
    </source>
</reference>
<evidence type="ECO:0000313" key="3">
    <source>
        <dbReference type="Proteomes" id="UP000186698"/>
    </source>
</evidence>
<dbReference type="CDD" id="cd07765">
    <property type="entry name" value="KRAB_A-box"/>
    <property type="match status" value="1"/>
</dbReference>
<dbReference type="SUPFAM" id="SSF109640">
    <property type="entry name" value="KRAB domain (Kruppel-associated box)"/>
    <property type="match status" value="1"/>
</dbReference>
<dbReference type="InterPro" id="IPR001909">
    <property type="entry name" value="KRAB"/>
</dbReference>
<dbReference type="RefSeq" id="XP_041444269.1">
    <property type="nucleotide sequence ID" value="XM_041588335.1"/>
</dbReference>
<reference evidence="3" key="1">
    <citation type="submission" date="2024-06" db="UniProtKB">
        <authorList>
            <consortium name="RefSeq"/>
        </authorList>
    </citation>
    <scope>NUCLEOTIDE SEQUENCE [LARGE SCALE GENOMIC DNA]</scope>
    <source>
        <strain evidence="3 4">J_2021</strain>
        <tissue evidence="4">Erythrocytes</tissue>
    </source>
</reference>
<feature type="compositionally biased region" description="Polar residues" evidence="1">
    <location>
        <begin position="287"/>
        <end position="298"/>
    </location>
</feature>
<dbReference type="GeneID" id="108712964"/>
<proteinExistence type="predicted"/>